<dbReference type="PANTHER" id="PTHR45725:SF1">
    <property type="entry name" value="DISHEVELLED ASSOCIATED ACTIVATOR OF MORPHOGENESIS, ISOFORM D"/>
    <property type="match status" value="1"/>
</dbReference>
<feature type="compositionally biased region" description="Pro residues" evidence="1">
    <location>
        <begin position="155"/>
        <end position="183"/>
    </location>
</feature>
<organism evidence="3 4">
    <name type="scientific">Vitrella brassicaformis (strain CCMP3155)</name>
    <dbReference type="NCBI Taxonomy" id="1169540"/>
    <lineage>
        <taxon>Eukaryota</taxon>
        <taxon>Sar</taxon>
        <taxon>Alveolata</taxon>
        <taxon>Colpodellida</taxon>
        <taxon>Vitrellaceae</taxon>
        <taxon>Vitrella</taxon>
    </lineage>
</organism>
<feature type="compositionally biased region" description="Basic and acidic residues" evidence="1">
    <location>
        <begin position="135"/>
        <end position="152"/>
    </location>
</feature>
<keyword evidence="2" id="KW-0732">Signal</keyword>
<feature type="region of interest" description="Disordered" evidence="1">
    <location>
        <begin position="848"/>
        <end position="973"/>
    </location>
</feature>
<keyword evidence="4" id="KW-1185">Reference proteome</keyword>
<feature type="region of interest" description="Disordered" evidence="1">
    <location>
        <begin position="654"/>
        <end position="677"/>
    </location>
</feature>
<dbReference type="Proteomes" id="UP000041254">
    <property type="component" value="Unassembled WGS sequence"/>
</dbReference>
<feature type="compositionally biased region" description="Basic and acidic residues" evidence="1">
    <location>
        <begin position="856"/>
        <end position="871"/>
    </location>
</feature>
<feature type="compositionally biased region" description="Low complexity" evidence="1">
    <location>
        <begin position="960"/>
        <end position="973"/>
    </location>
</feature>
<reference evidence="3 4" key="1">
    <citation type="submission" date="2014-11" db="EMBL/GenBank/DDBJ databases">
        <authorList>
            <person name="Zhu J."/>
            <person name="Qi W."/>
            <person name="Song R."/>
        </authorList>
    </citation>
    <scope>NUCLEOTIDE SEQUENCE [LARGE SCALE GENOMIC DNA]</scope>
</reference>
<evidence type="ECO:0000256" key="2">
    <source>
        <dbReference type="SAM" id="SignalP"/>
    </source>
</evidence>
<dbReference type="PANTHER" id="PTHR45725">
    <property type="entry name" value="FORMIN HOMOLOGY 2 FAMILY MEMBER"/>
    <property type="match status" value="1"/>
</dbReference>
<sequence>MRVHRIFFAALVLVLQCTSQAKPNRKKVSRAFFHRIRSADGTGSKINALRHSLDALRSRVNRFKKLLLGAERVLQSDEAIVRRSHLAHGKKRGLHGQIPLENNDDSSVQDWADDLVSDPGDIMDAGDMMAGGAQGEKEHTTHHPPPETHHNDASYPPPPPPPPPHDPYYAPPSPHMDYYPPPLHTEENSPHPPPYEHYPPHHDHHHHYDHGHSYDPAHTHDPSMYPPMVTHEPDYIDVNDEAHMGHVEHYHHDMGEWHEHIDNGTYEPFHAMDSYHVETIWDYGLMNPGAPLYVMDLGLDAHYAKVIMPHNPNPVVIAGMPTAWGEPEVVVRISEVTPESFLVHLEESSCLDQWHDWENVDIMVLEAGNGRDLNGIQYWAGKTFIPGDQQWHHIHFPDMLDQPKVFVQVQTMASDRMFVKARVRNVTELGFEVALETEGIDLVNEDEPDTFMGEDVGWVAFVGSEGSWIDGAKVRVGETHDVGSHWHSISTHEFTGWPWVFGSITSFDSKQAAHLRKDGMSMDSQHFSVKVQNESCTDPDEIDGPAGGESVAWIAFDAPRCFPCPPCYCRPPPPPNECDDTKAQLAAELHTYEAILDQIWEEMNKKIHAITATEAHLMAAGCAPADYPGPPHDYDDGGWMSFTQRTAKQRRHIHHNHRATMRQRGGVGSGASRATDWVNDRRRRERAMQLRQRHDPGAHDHHDYYECPMCDMCHCPAPPPHEEQCWYDVMEMQYDLSYFQMDINNFEWDLMNMEHYLTWIKDQRQECKTHQEETQSQGACAGLDHGNCTQYSYCAYLTFPLPNHTVTGCVDWRSFADREFDTCNDFSHSLFGFLNLHSPNVMHIPPGHGPIYTDNFDPHNTEHPHPSHETEYDVGSADQPTAEPYEHFPSDMPHHPSPPPPHDDGSYYSPPPPPHTDYYPPPPPPPPADHSPPPEEYEDYPPGPPHEGEHSPPSPPPPAAATDSSPHPPMAMMMPTRLHSHLYASAMHIPDPGHPGEHPPAHMSDGGFGASSVECGTGGGDSWLYWIASGDIIDDSLGWDGHDDNVTDAGGFSGVVQRPVLHRVANGRGEGARQGR</sequence>
<proteinExistence type="predicted"/>
<feature type="signal peptide" evidence="2">
    <location>
        <begin position="1"/>
        <end position="21"/>
    </location>
</feature>
<dbReference type="VEuPathDB" id="CryptoDB:Vbra_1234"/>
<evidence type="ECO:0000256" key="1">
    <source>
        <dbReference type="SAM" id="MobiDB-lite"/>
    </source>
</evidence>
<dbReference type="AlphaFoldDB" id="A0A0G4FX49"/>
<name>A0A0G4FX49_VITBC</name>
<feature type="compositionally biased region" description="Pro residues" evidence="1">
    <location>
        <begin position="909"/>
        <end position="931"/>
    </location>
</feature>
<dbReference type="STRING" id="1169540.A0A0G4FX49"/>
<evidence type="ECO:0000313" key="3">
    <source>
        <dbReference type="EMBL" id="CEM19397.1"/>
    </source>
</evidence>
<dbReference type="EMBL" id="CDMY01000511">
    <property type="protein sequence ID" value="CEM19397.1"/>
    <property type="molecule type" value="Genomic_DNA"/>
</dbReference>
<accession>A0A0G4FX49</accession>
<feature type="compositionally biased region" description="Basic and acidic residues" evidence="1">
    <location>
        <begin position="884"/>
        <end position="894"/>
    </location>
</feature>
<protein>
    <submittedName>
        <fullName evidence="3">Uncharacterized protein</fullName>
    </submittedName>
</protein>
<dbReference type="InterPro" id="IPR051425">
    <property type="entry name" value="Formin_Homology"/>
</dbReference>
<dbReference type="InParanoid" id="A0A0G4FX49"/>
<feature type="region of interest" description="Disordered" evidence="1">
    <location>
        <begin position="87"/>
        <end position="224"/>
    </location>
</feature>
<gene>
    <name evidence="3" type="ORF">Vbra_1234</name>
</gene>
<feature type="compositionally biased region" description="Basic and acidic residues" evidence="1">
    <location>
        <begin position="210"/>
        <end position="221"/>
    </location>
</feature>
<evidence type="ECO:0000313" key="4">
    <source>
        <dbReference type="Proteomes" id="UP000041254"/>
    </source>
</evidence>
<feature type="compositionally biased region" description="Low complexity" evidence="1">
    <location>
        <begin position="120"/>
        <end position="131"/>
    </location>
</feature>
<feature type="chain" id="PRO_5005189389" evidence="2">
    <location>
        <begin position="22"/>
        <end position="1076"/>
    </location>
</feature>